<dbReference type="GO" id="GO:0016114">
    <property type="term" value="P:terpenoid biosynthetic process"/>
    <property type="evidence" value="ECO:0007669"/>
    <property type="project" value="UniProtKB-ARBA"/>
</dbReference>
<keyword evidence="3 8" id="KW-0808">Transferase</keyword>
<comment type="similarity">
    <text evidence="2 8">Belongs to the FPP/GGPP synthase family.</text>
</comment>
<dbReference type="Gene3D" id="1.10.600.10">
    <property type="entry name" value="Farnesyl Diphosphate Synthase"/>
    <property type="match status" value="1"/>
</dbReference>
<dbReference type="InterPro" id="IPR033749">
    <property type="entry name" value="Polyprenyl_synt_CS"/>
</dbReference>
<dbReference type="PROSITE" id="PS00723">
    <property type="entry name" value="POLYPRENYL_SYNTHASE_1"/>
    <property type="match status" value="1"/>
</dbReference>
<dbReference type="NCBIfam" id="NF045485">
    <property type="entry name" value="FPPsyn"/>
    <property type="match status" value="1"/>
</dbReference>
<proteinExistence type="inferred from homology"/>
<keyword evidence="10" id="KW-1185">Reference proteome</keyword>
<dbReference type="RefSeq" id="WP_205468062.1">
    <property type="nucleotide sequence ID" value="NZ_CP021330.1"/>
</dbReference>
<comment type="cofactor">
    <cofactor evidence="1">
        <name>Mg(2+)</name>
        <dbReference type="ChEBI" id="CHEBI:18420"/>
    </cofactor>
</comment>
<name>A0A2R4MAK4_9HYPH</name>
<evidence type="ECO:0000313" key="10">
    <source>
        <dbReference type="Proteomes" id="UP000258927"/>
    </source>
</evidence>
<dbReference type="STRING" id="1122213.GCA_000423365_03208"/>
<sequence>MSDLNAAMATIAQKTEQFLEAHLTAQQLSAPLPAPERLINAVRHGALNGGKRLRPVLVHLTANLFPQPAGDLIQAGAAIECVHCYSLVHDDLPDMDDDDLRRGKPTVHKAFDPATAILAGDALLTHAFALLADGNCHPDPALRNQLVIELVEGAGVGGMAGGQMRDIEGERKGYDPETISLIHAMKTGALIRASVRIGALMGGASKDELAVLTQFGEAAGRIYQLADDILDATQSSEQLGKTAGKDEAQGKSTLIASHGLAHARSALQDELNDALPLLTPFGDRAAPLAQLVTHFAERQS</sequence>
<evidence type="ECO:0000256" key="4">
    <source>
        <dbReference type="ARBA" id="ARBA00022723"/>
    </source>
</evidence>
<evidence type="ECO:0000256" key="5">
    <source>
        <dbReference type="ARBA" id="ARBA00022842"/>
    </source>
</evidence>
<reference evidence="9 10" key="1">
    <citation type="submission" date="2017-05" db="EMBL/GenBank/DDBJ databases">
        <title>Genome Analysis of Maritalea myrionectae HL2708#5.</title>
        <authorList>
            <consortium name="Cotde Inc.-PKNU"/>
            <person name="Jang D."/>
            <person name="Oh H.-M."/>
        </authorList>
    </citation>
    <scope>NUCLEOTIDE SEQUENCE [LARGE SCALE GENOMIC DNA]</scope>
    <source>
        <strain evidence="9 10">HL2708#5</strain>
    </source>
</reference>
<dbReference type="Pfam" id="PF00348">
    <property type="entry name" value="polyprenyl_synt"/>
    <property type="match status" value="1"/>
</dbReference>
<gene>
    <name evidence="9" type="ORF">MXMO3_00496</name>
</gene>
<dbReference type="SUPFAM" id="SSF48576">
    <property type="entry name" value="Terpenoid synthases"/>
    <property type="match status" value="1"/>
</dbReference>
<evidence type="ECO:0000313" key="9">
    <source>
        <dbReference type="EMBL" id="AVX03042.1"/>
    </source>
</evidence>
<evidence type="ECO:0000256" key="7">
    <source>
        <dbReference type="ARBA" id="ARBA00069024"/>
    </source>
</evidence>
<evidence type="ECO:0000256" key="6">
    <source>
        <dbReference type="ARBA" id="ARBA00023229"/>
    </source>
</evidence>
<dbReference type="GO" id="GO:0005737">
    <property type="term" value="C:cytoplasm"/>
    <property type="evidence" value="ECO:0007669"/>
    <property type="project" value="UniProtKB-ARBA"/>
</dbReference>
<dbReference type="AlphaFoldDB" id="A0A2R4MAK4"/>
<dbReference type="GO" id="GO:0004659">
    <property type="term" value="F:prenyltransferase activity"/>
    <property type="evidence" value="ECO:0007669"/>
    <property type="project" value="InterPro"/>
</dbReference>
<dbReference type="KEGG" id="mmyr:MXMO3_00496"/>
<dbReference type="PANTHER" id="PTHR43281:SF1">
    <property type="entry name" value="FARNESYL DIPHOSPHATE SYNTHASE"/>
    <property type="match status" value="1"/>
</dbReference>
<evidence type="ECO:0000256" key="3">
    <source>
        <dbReference type="ARBA" id="ARBA00022679"/>
    </source>
</evidence>
<evidence type="ECO:0000256" key="8">
    <source>
        <dbReference type="RuleBase" id="RU004466"/>
    </source>
</evidence>
<dbReference type="Proteomes" id="UP000258927">
    <property type="component" value="Chromosome"/>
</dbReference>
<dbReference type="InterPro" id="IPR000092">
    <property type="entry name" value="Polyprenyl_synt"/>
</dbReference>
<dbReference type="EMBL" id="CP021330">
    <property type="protein sequence ID" value="AVX03042.1"/>
    <property type="molecule type" value="Genomic_DNA"/>
</dbReference>
<keyword evidence="6" id="KW-0414">Isoprene biosynthesis</keyword>
<evidence type="ECO:0000256" key="2">
    <source>
        <dbReference type="ARBA" id="ARBA00006706"/>
    </source>
</evidence>
<dbReference type="GO" id="GO:0046872">
    <property type="term" value="F:metal ion binding"/>
    <property type="evidence" value="ECO:0007669"/>
    <property type="project" value="UniProtKB-KW"/>
</dbReference>
<protein>
    <recommendedName>
        <fullName evidence="7">Probable farnesyl diphosphate synthase</fullName>
    </recommendedName>
</protein>
<dbReference type="SFLD" id="SFLDS00005">
    <property type="entry name" value="Isoprenoid_Synthase_Type_I"/>
    <property type="match status" value="1"/>
</dbReference>
<organism evidence="9 10">
    <name type="scientific">Maritalea myrionectae</name>
    <dbReference type="NCBI Taxonomy" id="454601"/>
    <lineage>
        <taxon>Bacteria</taxon>
        <taxon>Pseudomonadati</taxon>
        <taxon>Pseudomonadota</taxon>
        <taxon>Alphaproteobacteria</taxon>
        <taxon>Hyphomicrobiales</taxon>
        <taxon>Devosiaceae</taxon>
        <taxon>Maritalea</taxon>
    </lineage>
</organism>
<dbReference type="InterPro" id="IPR008949">
    <property type="entry name" value="Isoprenoid_synthase_dom_sf"/>
</dbReference>
<dbReference type="SFLD" id="SFLDG01017">
    <property type="entry name" value="Polyprenyl_Transferase_Like"/>
    <property type="match status" value="1"/>
</dbReference>
<keyword evidence="5" id="KW-0460">Magnesium</keyword>
<dbReference type="InterPro" id="IPR053378">
    <property type="entry name" value="Prenyl_diphosphate_synthase"/>
</dbReference>
<dbReference type="FunFam" id="1.10.600.10:FF:000001">
    <property type="entry name" value="Geranylgeranyl diphosphate synthase"/>
    <property type="match status" value="1"/>
</dbReference>
<dbReference type="PANTHER" id="PTHR43281">
    <property type="entry name" value="FARNESYL DIPHOSPHATE SYNTHASE"/>
    <property type="match status" value="1"/>
</dbReference>
<evidence type="ECO:0000256" key="1">
    <source>
        <dbReference type="ARBA" id="ARBA00001946"/>
    </source>
</evidence>
<accession>A0A2R4MAK4</accession>
<keyword evidence="4" id="KW-0479">Metal-binding</keyword>
<dbReference type="CDD" id="cd00685">
    <property type="entry name" value="Trans_IPPS_HT"/>
    <property type="match status" value="1"/>
</dbReference>